<feature type="compositionally biased region" description="Polar residues" evidence="1">
    <location>
        <begin position="400"/>
        <end position="413"/>
    </location>
</feature>
<sequence>MTSAGEPVETSETTLTQTTPRALSPILETESGPESLSVDFHRDADLRVVIERPYGDPTIYMVCGSAIACASLVWRSMLYHVAAYSHDAGDEMKGEQIQTIKLEGNPEAIGLLFRIIHYDFKHVPKAPTLNQLFELSKIACQYRCTHILYPWADQWTSRLSNLVAEDNCYSECHKALYVAWTFGELKLYRDMVDALIVSTKIDDNGKIVNVSGQPLGDMLMPRDLLDIIIETRASTIAKILDAVKAPIHVLSYGEHAQRSGYCKISKDSQACEIMMLGSIIPALTKAGLFPIPEPEKFTGSIEHLKNKLDKIKTVPYVGKEWMPHMSHENCNLGIRESIMTCLKGMTVPLSTSIMSWMSGQAKTCGIEPTTEMREWQQKSEDASLDFILHLESQAKEGRDNVSSGSTQENSEAE</sequence>
<dbReference type="STRING" id="37992.A0A4Z0YZK9"/>
<accession>A0A4Z0YZK9</accession>
<evidence type="ECO:0000313" key="2">
    <source>
        <dbReference type="EMBL" id="TGJ82756.1"/>
    </source>
</evidence>
<dbReference type="AlphaFoldDB" id="A0A4Z0YZK9"/>
<proteinExistence type="predicted"/>
<evidence type="ECO:0008006" key="4">
    <source>
        <dbReference type="Google" id="ProtNLM"/>
    </source>
</evidence>
<dbReference type="Proteomes" id="UP000297716">
    <property type="component" value="Unassembled WGS sequence"/>
</dbReference>
<feature type="region of interest" description="Disordered" evidence="1">
    <location>
        <begin position="1"/>
        <end position="34"/>
    </location>
</feature>
<dbReference type="EMBL" id="SKBN01000116">
    <property type="protein sequence ID" value="TGJ82756.1"/>
    <property type="molecule type" value="Genomic_DNA"/>
</dbReference>
<keyword evidence="3" id="KW-1185">Reference proteome</keyword>
<feature type="compositionally biased region" description="Low complexity" evidence="1">
    <location>
        <begin position="10"/>
        <end position="19"/>
    </location>
</feature>
<reference evidence="2 3" key="1">
    <citation type="submission" date="2019-03" db="EMBL/GenBank/DDBJ databases">
        <title>Draft genome sequence of Xylaria hypoxylon DSM 108379, a ubiquitous saprotrophic-parasitic fungi on hardwood.</title>
        <authorList>
            <person name="Buettner E."/>
            <person name="Leonhardt S."/>
            <person name="Gebauer A.M."/>
            <person name="Liers C."/>
            <person name="Hofrichter M."/>
            <person name="Kellner H."/>
        </authorList>
    </citation>
    <scope>NUCLEOTIDE SEQUENCE [LARGE SCALE GENOMIC DNA]</scope>
    <source>
        <strain evidence="2 3">DSM 108379</strain>
    </source>
</reference>
<dbReference type="OrthoDB" id="5275938at2759"/>
<protein>
    <recommendedName>
        <fullName evidence="4">BTB domain-containing protein</fullName>
    </recommendedName>
</protein>
<feature type="region of interest" description="Disordered" evidence="1">
    <location>
        <begin position="393"/>
        <end position="413"/>
    </location>
</feature>
<gene>
    <name evidence="2" type="ORF">E0Z10_g6009</name>
</gene>
<comment type="caution">
    <text evidence="2">The sequence shown here is derived from an EMBL/GenBank/DDBJ whole genome shotgun (WGS) entry which is preliminary data.</text>
</comment>
<evidence type="ECO:0000256" key="1">
    <source>
        <dbReference type="SAM" id="MobiDB-lite"/>
    </source>
</evidence>
<organism evidence="2 3">
    <name type="scientific">Xylaria hypoxylon</name>
    <dbReference type="NCBI Taxonomy" id="37992"/>
    <lineage>
        <taxon>Eukaryota</taxon>
        <taxon>Fungi</taxon>
        <taxon>Dikarya</taxon>
        <taxon>Ascomycota</taxon>
        <taxon>Pezizomycotina</taxon>
        <taxon>Sordariomycetes</taxon>
        <taxon>Xylariomycetidae</taxon>
        <taxon>Xylariales</taxon>
        <taxon>Xylariaceae</taxon>
        <taxon>Xylaria</taxon>
    </lineage>
</organism>
<name>A0A4Z0YZK9_9PEZI</name>
<evidence type="ECO:0000313" key="3">
    <source>
        <dbReference type="Proteomes" id="UP000297716"/>
    </source>
</evidence>